<organism evidence="1">
    <name type="scientific">Arundo donax</name>
    <name type="common">Giant reed</name>
    <name type="synonym">Donax arundinaceus</name>
    <dbReference type="NCBI Taxonomy" id="35708"/>
    <lineage>
        <taxon>Eukaryota</taxon>
        <taxon>Viridiplantae</taxon>
        <taxon>Streptophyta</taxon>
        <taxon>Embryophyta</taxon>
        <taxon>Tracheophyta</taxon>
        <taxon>Spermatophyta</taxon>
        <taxon>Magnoliopsida</taxon>
        <taxon>Liliopsida</taxon>
        <taxon>Poales</taxon>
        <taxon>Poaceae</taxon>
        <taxon>PACMAD clade</taxon>
        <taxon>Arundinoideae</taxon>
        <taxon>Arundineae</taxon>
        <taxon>Arundo</taxon>
    </lineage>
</organism>
<sequence length="40" mass="4970">MHTRCLLLRLRPSWSRRPRRRCPRLRPWTRRETAAGTRGR</sequence>
<accession>A0A0A9BT45</accession>
<reference evidence="1" key="1">
    <citation type="submission" date="2014-09" db="EMBL/GenBank/DDBJ databases">
        <authorList>
            <person name="Magalhaes I.L.F."/>
            <person name="Oliveira U."/>
            <person name="Santos F.R."/>
            <person name="Vidigal T.H.D.A."/>
            <person name="Brescovit A.D."/>
            <person name="Santos A.J."/>
        </authorList>
    </citation>
    <scope>NUCLEOTIDE SEQUENCE</scope>
    <source>
        <tissue evidence="1">Shoot tissue taken approximately 20 cm above the soil surface</tissue>
    </source>
</reference>
<proteinExistence type="predicted"/>
<reference evidence="1" key="2">
    <citation type="journal article" date="2015" name="Data Brief">
        <title>Shoot transcriptome of the giant reed, Arundo donax.</title>
        <authorList>
            <person name="Barrero R.A."/>
            <person name="Guerrero F.D."/>
            <person name="Moolhuijzen P."/>
            <person name="Goolsby J.A."/>
            <person name="Tidwell J."/>
            <person name="Bellgard S.E."/>
            <person name="Bellgard M.I."/>
        </authorList>
    </citation>
    <scope>NUCLEOTIDE SEQUENCE</scope>
    <source>
        <tissue evidence="1">Shoot tissue taken approximately 20 cm above the soil surface</tissue>
    </source>
</reference>
<evidence type="ECO:0000313" key="1">
    <source>
        <dbReference type="EMBL" id="JAD62442.1"/>
    </source>
</evidence>
<protein>
    <submittedName>
        <fullName evidence="1">Uncharacterized protein</fullName>
    </submittedName>
</protein>
<dbReference type="EMBL" id="GBRH01235453">
    <property type="protein sequence ID" value="JAD62442.1"/>
    <property type="molecule type" value="Transcribed_RNA"/>
</dbReference>
<name>A0A0A9BT45_ARUDO</name>
<dbReference type="AlphaFoldDB" id="A0A0A9BT45"/>